<dbReference type="AlphaFoldDB" id="A0A9P6IHR3"/>
<dbReference type="EMBL" id="JAAAHW010012223">
    <property type="protein sequence ID" value="KAF9915264.1"/>
    <property type="molecule type" value="Genomic_DNA"/>
</dbReference>
<accession>A0A9P6IHR3</accession>
<dbReference type="Proteomes" id="UP000749646">
    <property type="component" value="Unassembled WGS sequence"/>
</dbReference>
<comment type="caution">
    <text evidence="1">The sequence shown here is derived from an EMBL/GenBank/DDBJ whole genome shotgun (WGS) entry which is preliminary data.</text>
</comment>
<name>A0A9P6IHR3_9FUNG</name>
<protein>
    <submittedName>
        <fullName evidence="1">Uncharacterized protein</fullName>
    </submittedName>
</protein>
<gene>
    <name evidence="1" type="ORF">BGZ65_000823</name>
</gene>
<organism evidence="1 2">
    <name type="scientific">Modicella reniformis</name>
    <dbReference type="NCBI Taxonomy" id="1440133"/>
    <lineage>
        <taxon>Eukaryota</taxon>
        <taxon>Fungi</taxon>
        <taxon>Fungi incertae sedis</taxon>
        <taxon>Mucoromycota</taxon>
        <taxon>Mortierellomycotina</taxon>
        <taxon>Mortierellomycetes</taxon>
        <taxon>Mortierellales</taxon>
        <taxon>Mortierellaceae</taxon>
        <taxon>Modicella</taxon>
    </lineage>
</organism>
<proteinExistence type="predicted"/>
<reference evidence="1" key="1">
    <citation type="journal article" date="2020" name="Fungal Divers.">
        <title>Resolving the Mortierellaceae phylogeny through synthesis of multi-gene phylogenetics and phylogenomics.</title>
        <authorList>
            <person name="Vandepol N."/>
            <person name="Liber J."/>
            <person name="Desiro A."/>
            <person name="Na H."/>
            <person name="Kennedy M."/>
            <person name="Barry K."/>
            <person name="Grigoriev I.V."/>
            <person name="Miller A.N."/>
            <person name="O'Donnell K."/>
            <person name="Stajich J.E."/>
            <person name="Bonito G."/>
        </authorList>
    </citation>
    <scope>NUCLEOTIDE SEQUENCE</scope>
    <source>
        <strain evidence="1">MES-2147</strain>
    </source>
</reference>
<sequence length="83" mass="9702">FTWRVFFNENADLEEVMNRNHDSTLMDMSEDFRHLFQQNPVLARGDPDERAKKLALIEINEILLDVGSSVAAEYQYDIDNELP</sequence>
<evidence type="ECO:0000313" key="1">
    <source>
        <dbReference type="EMBL" id="KAF9915264.1"/>
    </source>
</evidence>
<keyword evidence="2" id="KW-1185">Reference proteome</keyword>
<evidence type="ECO:0000313" key="2">
    <source>
        <dbReference type="Proteomes" id="UP000749646"/>
    </source>
</evidence>
<feature type="non-terminal residue" evidence="1">
    <location>
        <position position="1"/>
    </location>
</feature>